<proteinExistence type="predicted"/>
<dbReference type="InterPro" id="IPR001173">
    <property type="entry name" value="Glyco_trans_2-like"/>
</dbReference>
<dbReference type="Pfam" id="PF00535">
    <property type="entry name" value="Glycos_transf_2"/>
    <property type="match status" value="1"/>
</dbReference>
<dbReference type="CDD" id="cd00761">
    <property type="entry name" value="Glyco_tranf_GTA_type"/>
    <property type="match status" value="1"/>
</dbReference>
<dbReference type="AlphaFoldDB" id="A0A9D1RZR8"/>
<reference evidence="3" key="2">
    <citation type="submission" date="2021-04" db="EMBL/GenBank/DDBJ databases">
        <authorList>
            <person name="Gilroy R."/>
        </authorList>
    </citation>
    <scope>NUCLEOTIDE SEQUENCE</scope>
    <source>
        <strain evidence="3">ChiHejej3B27-3195</strain>
    </source>
</reference>
<dbReference type="SUPFAM" id="SSF53448">
    <property type="entry name" value="Nucleotide-diphospho-sugar transferases"/>
    <property type="match status" value="1"/>
</dbReference>
<comment type="caution">
    <text evidence="3">The sequence shown here is derived from an EMBL/GenBank/DDBJ whole genome shotgun (WGS) entry which is preliminary data.</text>
</comment>
<evidence type="ECO:0000256" key="1">
    <source>
        <dbReference type="SAM" id="MobiDB-lite"/>
    </source>
</evidence>
<dbReference type="Proteomes" id="UP000824151">
    <property type="component" value="Unassembled WGS sequence"/>
</dbReference>
<feature type="non-terminal residue" evidence="3">
    <location>
        <position position="1"/>
    </location>
</feature>
<evidence type="ECO:0000259" key="2">
    <source>
        <dbReference type="Pfam" id="PF00535"/>
    </source>
</evidence>
<evidence type="ECO:0000313" key="4">
    <source>
        <dbReference type="Proteomes" id="UP000824151"/>
    </source>
</evidence>
<evidence type="ECO:0000313" key="3">
    <source>
        <dbReference type="EMBL" id="HIW98759.1"/>
    </source>
</evidence>
<accession>A0A9D1RZR8</accession>
<dbReference type="EMBL" id="DXGD01000048">
    <property type="protein sequence ID" value="HIW98759.1"/>
    <property type="molecule type" value="Genomic_DNA"/>
</dbReference>
<gene>
    <name evidence="3" type="ORF">H9871_01305</name>
</gene>
<name>A0A9D1RZR8_9MICC</name>
<dbReference type="InterPro" id="IPR029044">
    <property type="entry name" value="Nucleotide-diphossugar_trans"/>
</dbReference>
<sequence>ESLTSQSYANVEIIVVNDGSTDGTAQVLRHAEQQDSRITAVHCANGGVSRARNRGLDLIRGQWVLFVDADDMLSDRRLVEAVVLAGQDHPELICFGSTSEPMQPETAHRAVHPAGRSPAGDESRSRSATAGSLRRILDSAEDHVLDGAALAEMVAAETLNALWDKAYRGDLIVDRGCRFAEGTKMGEDLLFNLQYVDAGTVLRKLPITGYFYRRDNAASATSRYLPQKHSDLMQVSDHLRSWAHTMGAAELRGAADYIRAKNVVSCMRDLHHPDCDLSPRERRIAASVYRSSTPRVKAYGIGTARRAFGSLYNALGARALFHLTRLLAAS</sequence>
<dbReference type="Gene3D" id="3.90.550.10">
    <property type="entry name" value="Spore Coat Polysaccharide Biosynthesis Protein SpsA, Chain A"/>
    <property type="match status" value="1"/>
</dbReference>
<organism evidence="3 4">
    <name type="scientific">Candidatus Nesterenkonia stercoripullorum</name>
    <dbReference type="NCBI Taxonomy" id="2838701"/>
    <lineage>
        <taxon>Bacteria</taxon>
        <taxon>Bacillati</taxon>
        <taxon>Actinomycetota</taxon>
        <taxon>Actinomycetes</taxon>
        <taxon>Micrococcales</taxon>
        <taxon>Micrococcaceae</taxon>
        <taxon>Nesterenkonia</taxon>
    </lineage>
</organism>
<feature type="domain" description="Glycosyltransferase 2-like" evidence="2">
    <location>
        <begin position="1"/>
        <end position="110"/>
    </location>
</feature>
<feature type="region of interest" description="Disordered" evidence="1">
    <location>
        <begin position="100"/>
        <end position="131"/>
    </location>
</feature>
<dbReference type="PANTHER" id="PTHR22916:SF3">
    <property type="entry name" value="UDP-GLCNAC:BETAGAL BETA-1,3-N-ACETYLGLUCOSAMINYLTRANSFERASE-LIKE PROTEIN 1"/>
    <property type="match status" value="1"/>
</dbReference>
<dbReference type="GO" id="GO:0016758">
    <property type="term" value="F:hexosyltransferase activity"/>
    <property type="evidence" value="ECO:0007669"/>
    <property type="project" value="UniProtKB-ARBA"/>
</dbReference>
<protein>
    <submittedName>
        <fullName evidence="3">Glycosyltransferase family 2 protein</fullName>
    </submittedName>
</protein>
<reference evidence="3" key="1">
    <citation type="journal article" date="2021" name="PeerJ">
        <title>Extensive microbial diversity within the chicken gut microbiome revealed by metagenomics and culture.</title>
        <authorList>
            <person name="Gilroy R."/>
            <person name="Ravi A."/>
            <person name="Getino M."/>
            <person name="Pursley I."/>
            <person name="Horton D.L."/>
            <person name="Alikhan N.F."/>
            <person name="Baker D."/>
            <person name="Gharbi K."/>
            <person name="Hall N."/>
            <person name="Watson M."/>
            <person name="Adriaenssens E.M."/>
            <person name="Foster-Nyarko E."/>
            <person name="Jarju S."/>
            <person name="Secka A."/>
            <person name="Antonio M."/>
            <person name="Oren A."/>
            <person name="Chaudhuri R.R."/>
            <person name="La Ragione R."/>
            <person name="Hildebrand F."/>
            <person name="Pallen M.J."/>
        </authorList>
    </citation>
    <scope>NUCLEOTIDE SEQUENCE</scope>
    <source>
        <strain evidence="3">ChiHejej3B27-3195</strain>
    </source>
</reference>
<dbReference type="PANTHER" id="PTHR22916">
    <property type="entry name" value="GLYCOSYLTRANSFERASE"/>
    <property type="match status" value="1"/>
</dbReference>